<dbReference type="RefSeq" id="WP_260192353.1">
    <property type="nucleotide sequence ID" value="NZ_JAFFZE010000014.1"/>
</dbReference>
<evidence type="ECO:0000313" key="3">
    <source>
        <dbReference type="EMBL" id="MCT2584937.1"/>
    </source>
</evidence>
<sequence>MRRTGIATRTVTAALCAAVLVGTPATAVAAGPATVAAEPEQHAGATRIASLGRAEVAAYLADHGLDAAAARHGVDLYRVVYPTSGVDGRRTVASTLVVLPRRTHGRRLPVVAWLHGTRAYRGDVASVSDNLDRAAAVQFATAGYATVAPDYLGLGAGQGRHPYMVAEPTVTASVDALRAARRLARLDREVYVAGFSQGGQAAMLLGRELRRGGLLPRRGDRVAERSARHPGRGAPGRARRPPRPPERHVLPGVRDGRLEPRVRPVGRPVRGVPCSVRHDDPGPVRQRPPGGRHRGRPARLAGGAVHRVVPGPAGEPDRCAAPGPGRERHRLPRLAARRPGPPLHLDR</sequence>
<organism evidence="3 4">
    <name type="scientific">Actinophytocola gossypii</name>
    <dbReference type="NCBI Taxonomy" id="2812003"/>
    <lineage>
        <taxon>Bacteria</taxon>
        <taxon>Bacillati</taxon>
        <taxon>Actinomycetota</taxon>
        <taxon>Actinomycetes</taxon>
        <taxon>Pseudonocardiales</taxon>
        <taxon>Pseudonocardiaceae</taxon>
    </lineage>
</organism>
<feature type="compositionally biased region" description="Basic and acidic residues" evidence="1">
    <location>
        <begin position="243"/>
        <end position="262"/>
    </location>
</feature>
<feature type="compositionally biased region" description="Low complexity" evidence="1">
    <location>
        <begin position="263"/>
        <end position="273"/>
    </location>
</feature>
<feature type="chain" id="PRO_5045248929" description="Secretory lipase" evidence="2">
    <location>
        <begin position="30"/>
        <end position="347"/>
    </location>
</feature>
<comment type="caution">
    <text evidence="3">The sequence shown here is derived from an EMBL/GenBank/DDBJ whole genome shotgun (WGS) entry which is preliminary data.</text>
</comment>
<evidence type="ECO:0000256" key="2">
    <source>
        <dbReference type="SAM" id="SignalP"/>
    </source>
</evidence>
<feature type="region of interest" description="Disordered" evidence="1">
    <location>
        <begin position="216"/>
        <end position="347"/>
    </location>
</feature>
<evidence type="ECO:0000313" key="4">
    <source>
        <dbReference type="Proteomes" id="UP001156441"/>
    </source>
</evidence>
<protein>
    <recommendedName>
        <fullName evidence="5">Secretory lipase</fullName>
    </recommendedName>
</protein>
<feature type="compositionally biased region" description="Basic residues" evidence="1">
    <location>
        <begin position="327"/>
        <end position="336"/>
    </location>
</feature>
<dbReference type="InterPro" id="IPR005152">
    <property type="entry name" value="Lipase_secreted"/>
</dbReference>
<dbReference type="InterPro" id="IPR029058">
    <property type="entry name" value="AB_hydrolase_fold"/>
</dbReference>
<dbReference type="PANTHER" id="PTHR34853">
    <property type="match status" value="1"/>
</dbReference>
<dbReference type="Proteomes" id="UP001156441">
    <property type="component" value="Unassembled WGS sequence"/>
</dbReference>
<accession>A0ABT2JAR1</accession>
<name>A0ABT2JAR1_9PSEU</name>
<proteinExistence type="predicted"/>
<reference evidence="3 4" key="1">
    <citation type="submission" date="2021-02" db="EMBL/GenBank/DDBJ databases">
        <title>Actinophytocola xerophila sp. nov., isolated from soil of cotton cropping field.</title>
        <authorList>
            <person name="Huang R."/>
            <person name="Chen X."/>
            <person name="Ge X."/>
            <person name="Liu W."/>
        </authorList>
    </citation>
    <scope>NUCLEOTIDE SEQUENCE [LARGE SCALE GENOMIC DNA]</scope>
    <source>
        <strain evidence="3 4">S1-96</strain>
    </source>
</reference>
<feature type="signal peptide" evidence="2">
    <location>
        <begin position="1"/>
        <end position="29"/>
    </location>
</feature>
<dbReference type="SUPFAM" id="SSF53474">
    <property type="entry name" value="alpha/beta-Hydrolases"/>
    <property type="match status" value="1"/>
</dbReference>
<dbReference type="PANTHER" id="PTHR34853:SF1">
    <property type="entry name" value="LIPASE 5"/>
    <property type="match status" value="1"/>
</dbReference>
<evidence type="ECO:0000256" key="1">
    <source>
        <dbReference type="SAM" id="MobiDB-lite"/>
    </source>
</evidence>
<evidence type="ECO:0008006" key="5">
    <source>
        <dbReference type="Google" id="ProtNLM"/>
    </source>
</evidence>
<dbReference type="EMBL" id="JAFFZE010000014">
    <property type="protein sequence ID" value="MCT2584937.1"/>
    <property type="molecule type" value="Genomic_DNA"/>
</dbReference>
<keyword evidence="2" id="KW-0732">Signal</keyword>
<feature type="compositionally biased region" description="Basic and acidic residues" evidence="1">
    <location>
        <begin position="216"/>
        <end position="227"/>
    </location>
</feature>
<gene>
    <name evidence="3" type="ORF">JT362_17625</name>
</gene>
<dbReference type="Gene3D" id="3.40.50.1820">
    <property type="entry name" value="alpha/beta hydrolase"/>
    <property type="match status" value="1"/>
</dbReference>
<keyword evidence="4" id="KW-1185">Reference proteome</keyword>